<keyword evidence="3" id="KW-1185">Reference proteome</keyword>
<reference evidence="2 3" key="2">
    <citation type="submission" date="2017-10" db="EMBL/GenBank/DDBJ databases">
        <authorList>
            <person name="Banno H."/>
            <person name="Chua N.-H."/>
        </authorList>
    </citation>
    <scope>NUCLEOTIDE SEQUENCE [LARGE SCALE GENOMIC DNA]</scope>
    <source>
        <strain evidence="2 3">JK623</strain>
    </source>
</reference>
<organism evidence="2 3">
    <name type="scientific">Agathobacter ruminis</name>
    <dbReference type="NCBI Taxonomy" id="1712665"/>
    <lineage>
        <taxon>Bacteria</taxon>
        <taxon>Bacillati</taxon>
        <taxon>Bacillota</taxon>
        <taxon>Clostridia</taxon>
        <taxon>Lachnospirales</taxon>
        <taxon>Lachnospiraceae</taxon>
        <taxon>Agathobacter</taxon>
    </lineage>
</organism>
<reference evidence="2 3" key="1">
    <citation type="submission" date="2017-10" db="EMBL/GenBank/DDBJ databases">
        <title>Resolving the taxonomy of Roseburia spp., Eubacterium rectale and Agathobacter spp. through phylogenomic analysis.</title>
        <authorList>
            <person name="Sheridan P.O."/>
            <person name="Walker A.W."/>
            <person name="Duncan S.H."/>
            <person name="Scott K.P."/>
            <person name="Toole P.W.O."/>
            <person name="Luis P."/>
            <person name="Flint H.J."/>
        </authorList>
    </citation>
    <scope>NUCLEOTIDE SEQUENCE [LARGE SCALE GENOMIC DNA]</scope>
    <source>
        <strain evidence="2 3">JK623</strain>
    </source>
</reference>
<gene>
    <name evidence="2" type="ORF">CSX02_11730</name>
</gene>
<dbReference type="RefSeq" id="WP_099386811.1">
    <property type="nucleotide sequence ID" value="NZ_JANSWH010000026.1"/>
</dbReference>
<sequence>MRFHRKNRFKFTEKTQSRKGIAALVLAAVLLILYGIMVFLAYRSNGTLSPYYGSVGILAICFVIANMVLSIQSTMEENSFQLIPHMALILTIIAAICWIGTLVIGLIN</sequence>
<protein>
    <recommendedName>
        <fullName evidence="4">Calcium:proton exchanger</fullName>
    </recommendedName>
</protein>
<evidence type="ECO:0000313" key="3">
    <source>
        <dbReference type="Proteomes" id="UP000224563"/>
    </source>
</evidence>
<dbReference type="AlphaFoldDB" id="A0A2G3E091"/>
<feature type="transmembrane region" description="Helical" evidence="1">
    <location>
        <begin position="21"/>
        <end position="42"/>
    </location>
</feature>
<accession>A0A2G3E091</accession>
<feature type="transmembrane region" description="Helical" evidence="1">
    <location>
        <begin position="48"/>
        <end position="70"/>
    </location>
</feature>
<dbReference type="EMBL" id="PDYG01000127">
    <property type="protein sequence ID" value="PHU36697.1"/>
    <property type="molecule type" value="Genomic_DNA"/>
</dbReference>
<dbReference type="InterPro" id="IPR046140">
    <property type="entry name" value="DUF6142"/>
</dbReference>
<name>A0A2G3E091_9FIRM</name>
<keyword evidence="1" id="KW-0472">Membrane</keyword>
<evidence type="ECO:0008006" key="4">
    <source>
        <dbReference type="Google" id="ProtNLM"/>
    </source>
</evidence>
<evidence type="ECO:0000313" key="2">
    <source>
        <dbReference type="EMBL" id="PHU36697.1"/>
    </source>
</evidence>
<keyword evidence="1" id="KW-1133">Transmembrane helix</keyword>
<feature type="transmembrane region" description="Helical" evidence="1">
    <location>
        <begin position="82"/>
        <end position="107"/>
    </location>
</feature>
<dbReference type="Pfam" id="PF19639">
    <property type="entry name" value="DUF6142"/>
    <property type="match status" value="1"/>
</dbReference>
<comment type="caution">
    <text evidence="2">The sequence shown here is derived from an EMBL/GenBank/DDBJ whole genome shotgun (WGS) entry which is preliminary data.</text>
</comment>
<proteinExistence type="predicted"/>
<dbReference type="Proteomes" id="UP000224563">
    <property type="component" value="Unassembled WGS sequence"/>
</dbReference>
<evidence type="ECO:0000256" key="1">
    <source>
        <dbReference type="SAM" id="Phobius"/>
    </source>
</evidence>
<keyword evidence="1" id="KW-0812">Transmembrane</keyword>